<sequence>MTKDRWLELKDKIKDKFGIEGQKVEKLEEGEGEREIVEFSGPLGKMKMECIVRPKVL</sequence>
<name>X1Q5N9_9ZZZZ</name>
<accession>X1Q5N9</accession>
<dbReference type="EMBL" id="BARV01024439">
    <property type="protein sequence ID" value="GAI46395.1"/>
    <property type="molecule type" value="Genomic_DNA"/>
</dbReference>
<dbReference type="AlphaFoldDB" id="X1Q5N9"/>
<comment type="caution">
    <text evidence="1">The sequence shown here is derived from an EMBL/GenBank/DDBJ whole genome shotgun (WGS) entry which is preliminary data.</text>
</comment>
<feature type="non-terminal residue" evidence="1">
    <location>
        <position position="57"/>
    </location>
</feature>
<organism evidence="1">
    <name type="scientific">marine sediment metagenome</name>
    <dbReference type="NCBI Taxonomy" id="412755"/>
    <lineage>
        <taxon>unclassified sequences</taxon>
        <taxon>metagenomes</taxon>
        <taxon>ecological metagenomes</taxon>
    </lineage>
</organism>
<gene>
    <name evidence="1" type="ORF">S06H3_39895</name>
</gene>
<reference evidence="1" key="1">
    <citation type="journal article" date="2014" name="Front. Microbiol.">
        <title>High frequency of phylogenetically diverse reductive dehalogenase-homologous genes in deep subseafloor sedimentary metagenomes.</title>
        <authorList>
            <person name="Kawai M."/>
            <person name="Futagami T."/>
            <person name="Toyoda A."/>
            <person name="Takaki Y."/>
            <person name="Nishi S."/>
            <person name="Hori S."/>
            <person name="Arai W."/>
            <person name="Tsubouchi T."/>
            <person name="Morono Y."/>
            <person name="Uchiyama I."/>
            <person name="Ito T."/>
            <person name="Fujiyama A."/>
            <person name="Inagaki F."/>
            <person name="Takami H."/>
        </authorList>
    </citation>
    <scope>NUCLEOTIDE SEQUENCE</scope>
    <source>
        <strain evidence="1">Expedition CK06-06</strain>
    </source>
</reference>
<protein>
    <submittedName>
        <fullName evidence="1">Uncharacterized protein</fullName>
    </submittedName>
</protein>
<evidence type="ECO:0000313" key="1">
    <source>
        <dbReference type="EMBL" id="GAI46395.1"/>
    </source>
</evidence>
<proteinExistence type="predicted"/>